<dbReference type="InterPro" id="IPR011705">
    <property type="entry name" value="BACK"/>
</dbReference>
<dbReference type="PANTHER" id="PTHR24410:SF41">
    <property type="entry name" value="HL07962P"/>
    <property type="match status" value="1"/>
</dbReference>
<evidence type="ECO:0000313" key="3">
    <source>
        <dbReference type="Proteomes" id="UP000288716"/>
    </source>
</evidence>
<dbReference type="STRING" id="299467.A0A443SLT6"/>
<accession>A0A443SLT6</accession>
<dbReference type="Pfam" id="PF23651">
    <property type="entry name" value="TRAF_BTBD17"/>
    <property type="match status" value="1"/>
</dbReference>
<dbReference type="InterPro" id="IPR056184">
    <property type="entry name" value="TRAF_BTBD17"/>
</dbReference>
<dbReference type="InterPro" id="IPR051481">
    <property type="entry name" value="BTB-POZ/Galectin-3-binding"/>
</dbReference>
<protein>
    <recommendedName>
        <fullName evidence="1">BTB domain-containing protein</fullName>
    </recommendedName>
</protein>
<name>A0A443SLT6_9ACAR</name>
<dbReference type="OrthoDB" id="2359033at2759"/>
<dbReference type="SMART" id="SM00225">
    <property type="entry name" value="BTB"/>
    <property type="match status" value="1"/>
</dbReference>
<organism evidence="2 3">
    <name type="scientific">Leptotrombidium deliense</name>
    <dbReference type="NCBI Taxonomy" id="299467"/>
    <lineage>
        <taxon>Eukaryota</taxon>
        <taxon>Metazoa</taxon>
        <taxon>Ecdysozoa</taxon>
        <taxon>Arthropoda</taxon>
        <taxon>Chelicerata</taxon>
        <taxon>Arachnida</taxon>
        <taxon>Acari</taxon>
        <taxon>Acariformes</taxon>
        <taxon>Trombidiformes</taxon>
        <taxon>Prostigmata</taxon>
        <taxon>Anystina</taxon>
        <taxon>Parasitengona</taxon>
        <taxon>Trombiculoidea</taxon>
        <taxon>Trombiculidae</taxon>
        <taxon>Leptotrombidium</taxon>
    </lineage>
</organism>
<dbReference type="InterPro" id="IPR000210">
    <property type="entry name" value="BTB/POZ_dom"/>
</dbReference>
<keyword evidence="3" id="KW-1185">Reference proteome</keyword>
<dbReference type="Gene3D" id="1.25.40.420">
    <property type="match status" value="1"/>
</dbReference>
<feature type="domain" description="BTB" evidence="1">
    <location>
        <begin position="51"/>
        <end position="121"/>
    </location>
</feature>
<dbReference type="SUPFAM" id="SSF54695">
    <property type="entry name" value="POZ domain"/>
    <property type="match status" value="1"/>
</dbReference>
<dbReference type="PANTHER" id="PTHR24410">
    <property type="entry name" value="HL07962P-RELATED"/>
    <property type="match status" value="1"/>
</dbReference>
<dbReference type="InterPro" id="IPR011333">
    <property type="entry name" value="SKP1/BTB/POZ_sf"/>
</dbReference>
<dbReference type="VEuPathDB" id="VectorBase:LDEU003559"/>
<dbReference type="CDD" id="cd18493">
    <property type="entry name" value="BACK_BTBD17"/>
    <property type="match status" value="1"/>
</dbReference>
<gene>
    <name evidence="2" type="ORF">B4U80_02881</name>
</gene>
<sequence length="508" mass="59200">SSLSLDNRHLRMSHMSSDVHEEMNNEDEQQIDNSATILEKIAKLYAERLLNDITLEVDGHQFAAHRLILIASSDVFQVMLMNPKWSESQETRIVLHEEPECVKVFPEFLKYLYIGRIKINHLVVLPLLTLADKYNVKDLVKLCVEFMCNHIVSAAKYNLIVSWLQYTLNCGHKDVYEACVKFVKFNFELIAKMEDFGNLETWVLITFLQKSDLVITDEYTLFNFVTFWLSVQESKLKDNSKMEHLVQLVMQHIRFPNMSPNQLANLLLNPFVITYKEFFVSRMSLAMAFHNNKLEEYLSLNTDEHCFFDRLPKKQKLSPTSSSLLSICFSDSNQYTPRLYTTEKWGSTLVIENYRNLPIYGVRTLVFQTPSSLKESDLKLAHCKNEWVVDLYPKGVWFKKFLLILWQGTLEMPEYVLKTVRLSLTSLSACKRVKIGVLIYGKKNDIEHVYSVYQREFVFTEKEKMLNINNLVPFEELNPLATNVRSPYCIGPNNDTVKIQIVITPVCF</sequence>
<reference evidence="2 3" key="1">
    <citation type="journal article" date="2018" name="Gigascience">
        <title>Genomes of trombidid mites reveal novel predicted allergens and laterally-transferred genes associated with secondary metabolism.</title>
        <authorList>
            <person name="Dong X."/>
            <person name="Chaisiri K."/>
            <person name="Xia D."/>
            <person name="Armstrong S.D."/>
            <person name="Fang Y."/>
            <person name="Donnelly M.J."/>
            <person name="Kadowaki T."/>
            <person name="McGarry J.W."/>
            <person name="Darby A.C."/>
            <person name="Makepeace B.L."/>
        </authorList>
    </citation>
    <scope>NUCLEOTIDE SEQUENCE [LARGE SCALE GENOMIC DNA]</scope>
    <source>
        <strain evidence="2">UoL-UT</strain>
    </source>
</reference>
<dbReference type="CDD" id="cd18292">
    <property type="entry name" value="BTB_POZ_BTBD17"/>
    <property type="match status" value="1"/>
</dbReference>
<comment type="caution">
    <text evidence="2">The sequence shown here is derived from an EMBL/GenBank/DDBJ whole genome shotgun (WGS) entry which is preliminary data.</text>
</comment>
<dbReference type="Proteomes" id="UP000288716">
    <property type="component" value="Unassembled WGS sequence"/>
</dbReference>
<feature type="non-terminal residue" evidence="2">
    <location>
        <position position="1"/>
    </location>
</feature>
<dbReference type="Pfam" id="PF00651">
    <property type="entry name" value="BTB"/>
    <property type="match status" value="1"/>
</dbReference>
<evidence type="ECO:0000259" key="1">
    <source>
        <dbReference type="PROSITE" id="PS50097"/>
    </source>
</evidence>
<dbReference type="AlphaFoldDB" id="A0A443SLT6"/>
<dbReference type="SMART" id="SM00875">
    <property type="entry name" value="BACK"/>
    <property type="match status" value="1"/>
</dbReference>
<proteinExistence type="predicted"/>
<dbReference type="PROSITE" id="PS50097">
    <property type="entry name" value="BTB"/>
    <property type="match status" value="1"/>
</dbReference>
<dbReference type="Pfam" id="PF07707">
    <property type="entry name" value="BACK"/>
    <property type="match status" value="1"/>
</dbReference>
<dbReference type="Gene3D" id="3.30.710.10">
    <property type="entry name" value="Potassium Channel Kv1.1, Chain A"/>
    <property type="match status" value="1"/>
</dbReference>
<evidence type="ECO:0000313" key="2">
    <source>
        <dbReference type="EMBL" id="RWS28484.1"/>
    </source>
</evidence>
<dbReference type="EMBL" id="NCKV01001352">
    <property type="protein sequence ID" value="RWS28484.1"/>
    <property type="molecule type" value="Genomic_DNA"/>
</dbReference>